<dbReference type="Proteomes" id="UP001194468">
    <property type="component" value="Unassembled WGS sequence"/>
</dbReference>
<feature type="compositionally biased region" description="Polar residues" evidence="1">
    <location>
        <begin position="206"/>
        <end position="218"/>
    </location>
</feature>
<dbReference type="AlphaFoldDB" id="A0AAD4BSE2"/>
<name>A0AAD4BSE2_BOLED</name>
<accession>A0AAD4BSE2</accession>
<evidence type="ECO:0000313" key="2">
    <source>
        <dbReference type="EMBL" id="KAF8438146.1"/>
    </source>
</evidence>
<proteinExistence type="predicted"/>
<keyword evidence="3" id="KW-1185">Reference proteome</keyword>
<feature type="compositionally biased region" description="Basic and acidic residues" evidence="1">
    <location>
        <begin position="135"/>
        <end position="145"/>
    </location>
</feature>
<comment type="caution">
    <text evidence="2">The sequence shown here is derived from an EMBL/GenBank/DDBJ whole genome shotgun (WGS) entry which is preliminary data.</text>
</comment>
<sequence length="218" mass="23064">MQYMQFHPHMFSPGIPLSPGIMVPVSPGIVAQGVSMAMTGASVPMMTPGVALTPGVTPGAFWSHPWMNPTVGAPVHAADGLHEPSHTATEGYFPPVSQSSGDLGYFPPVLSAASNLHKEGHGSTPEFGISHRENAHDERQGRAPEDLPQSPSPGSFQSSSPDPFPRNPQDSSRKVGPQVMKRSTSAQYEGGVPRRNGLLHRESDPEVSTATNKGSKEA</sequence>
<feature type="region of interest" description="Disordered" evidence="1">
    <location>
        <begin position="135"/>
        <end position="218"/>
    </location>
</feature>
<protein>
    <submittedName>
        <fullName evidence="2">Uncharacterized protein</fullName>
    </submittedName>
</protein>
<gene>
    <name evidence="2" type="ORF">L210DRAFT_3545517</name>
</gene>
<reference evidence="2" key="2">
    <citation type="journal article" date="2020" name="Nat. Commun.">
        <title>Large-scale genome sequencing of mycorrhizal fungi provides insights into the early evolution of symbiotic traits.</title>
        <authorList>
            <person name="Miyauchi S."/>
            <person name="Kiss E."/>
            <person name="Kuo A."/>
            <person name="Drula E."/>
            <person name="Kohler A."/>
            <person name="Sanchez-Garcia M."/>
            <person name="Morin E."/>
            <person name="Andreopoulos B."/>
            <person name="Barry K.W."/>
            <person name="Bonito G."/>
            <person name="Buee M."/>
            <person name="Carver A."/>
            <person name="Chen C."/>
            <person name="Cichocki N."/>
            <person name="Clum A."/>
            <person name="Culley D."/>
            <person name="Crous P.W."/>
            <person name="Fauchery L."/>
            <person name="Girlanda M."/>
            <person name="Hayes R.D."/>
            <person name="Keri Z."/>
            <person name="LaButti K."/>
            <person name="Lipzen A."/>
            <person name="Lombard V."/>
            <person name="Magnuson J."/>
            <person name="Maillard F."/>
            <person name="Murat C."/>
            <person name="Nolan M."/>
            <person name="Ohm R.A."/>
            <person name="Pangilinan J."/>
            <person name="Pereira M.F."/>
            <person name="Perotto S."/>
            <person name="Peter M."/>
            <person name="Pfister S."/>
            <person name="Riley R."/>
            <person name="Sitrit Y."/>
            <person name="Stielow J.B."/>
            <person name="Szollosi G."/>
            <person name="Zifcakova L."/>
            <person name="Stursova M."/>
            <person name="Spatafora J.W."/>
            <person name="Tedersoo L."/>
            <person name="Vaario L.M."/>
            <person name="Yamada A."/>
            <person name="Yan M."/>
            <person name="Wang P."/>
            <person name="Xu J."/>
            <person name="Bruns T."/>
            <person name="Baldrian P."/>
            <person name="Vilgalys R."/>
            <person name="Dunand C."/>
            <person name="Henrissat B."/>
            <person name="Grigoriev I.V."/>
            <person name="Hibbett D."/>
            <person name="Nagy L.G."/>
            <person name="Martin F.M."/>
        </authorList>
    </citation>
    <scope>NUCLEOTIDE SEQUENCE</scope>
    <source>
        <strain evidence="2">BED1</strain>
    </source>
</reference>
<organism evidence="2 3">
    <name type="scientific">Boletus edulis BED1</name>
    <dbReference type="NCBI Taxonomy" id="1328754"/>
    <lineage>
        <taxon>Eukaryota</taxon>
        <taxon>Fungi</taxon>
        <taxon>Dikarya</taxon>
        <taxon>Basidiomycota</taxon>
        <taxon>Agaricomycotina</taxon>
        <taxon>Agaricomycetes</taxon>
        <taxon>Agaricomycetidae</taxon>
        <taxon>Boletales</taxon>
        <taxon>Boletineae</taxon>
        <taxon>Boletaceae</taxon>
        <taxon>Boletoideae</taxon>
        <taxon>Boletus</taxon>
    </lineage>
</organism>
<evidence type="ECO:0000256" key="1">
    <source>
        <dbReference type="SAM" id="MobiDB-lite"/>
    </source>
</evidence>
<feature type="compositionally biased region" description="Low complexity" evidence="1">
    <location>
        <begin position="148"/>
        <end position="161"/>
    </location>
</feature>
<dbReference type="EMBL" id="WHUW01000017">
    <property type="protein sequence ID" value="KAF8438146.1"/>
    <property type="molecule type" value="Genomic_DNA"/>
</dbReference>
<evidence type="ECO:0000313" key="3">
    <source>
        <dbReference type="Proteomes" id="UP001194468"/>
    </source>
</evidence>
<reference evidence="2" key="1">
    <citation type="submission" date="2019-10" db="EMBL/GenBank/DDBJ databases">
        <authorList>
            <consortium name="DOE Joint Genome Institute"/>
            <person name="Kuo A."/>
            <person name="Miyauchi S."/>
            <person name="Kiss E."/>
            <person name="Drula E."/>
            <person name="Kohler A."/>
            <person name="Sanchez-Garcia M."/>
            <person name="Andreopoulos B."/>
            <person name="Barry K.W."/>
            <person name="Bonito G."/>
            <person name="Buee M."/>
            <person name="Carver A."/>
            <person name="Chen C."/>
            <person name="Cichocki N."/>
            <person name="Clum A."/>
            <person name="Culley D."/>
            <person name="Crous P.W."/>
            <person name="Fauchery L."/>
            <person name="Girlanda M."/>
            <person name="Hayes R."/>
            <person name="Keri Z."/>
            <person name="LaButti K."/>
            <person name="Lipzen A."/>
            <person name="Lombard V."/>
            <person name="Magnuson J."/>
            <person name="Maillard F."/>
            <person name="Morin E."/>
            <person name="Murat C."/>
            <person name="Nolan M."/>
            <person name="Ohm R."/>
            <person name="Pangilinan J."/>
            <person name="Pereira M."/>
            <person name="Perotto S."/>
            <person name="Peter M."/>
            <person name="Riley R."/>
            <person name="Sitrit Y."/>
            <person name="Stielow B."/>
            <person name="Szollosi G."/>
            <person name="Zifcakova L."/>
            <person name="Stursova M."/>
            <person name="Spatafora J.W."/>
            <person name="Tedersoo L."/>
            <person name="Vaario L.-M."/>
            <person name="Yamada A."/>
            <person name="Yan M."/>
            <person name="Wang P."/>
            <person name="Xu J."/>
            <person name="Bruns T."/>
            <person name="Baldrian P."/>
            <person name="Vilgalys R."/>
            <person name="Henrissat B."/>
            <person name="Grigoriev I.V."/>
            <person name="Hibbett D."/>
            <person name="Nagy L.G."/>
            <person name="Martin F.M."/>
        </authorList>
    </citation>
    <scope>NUCLEOTIDE SEQUENCE</scope>
    <source>
        <strain evidence="2">BED1</strain>
    </source>
</reference>